<dbReference type="Proteomes" id="UP000824469">
    <property type="component" value="Unassembled WGS sequence"/>
</dbReference>
<dbReference type="EMBL" id="JAHRHJ020000007">
    <property type="protein sequence ID" value="KAH9310060.1"/>
    <property type="molecule type" value="Genomic_DNA"/>
</dbReference>
<evidence type="ECO:0000256" key="2">
    <source>
        <dbReference type="ARBA" id="ARBA00012483"/>
    </source>
</evidence>
<feature type="compositionally biased region" description="Polar residues" evidence="10">
    <location>
        <begin position="236"/>
        <end position="255"/>
    </location>
</feature>
<comment type="caution">
    <text evidence="12">The sequence shown here is derived from an EMBL/GenBank/DDBJ whole genome shotgun (WGS) entry which is preliminary data.</text>
</comment>
<keyword evidence="8" id="KW-0862">Zinc</keyword>
<evidence type="ECO:0000256" key="5">
    <source>
        <dbReference type="ARBA" id="ARBA00022737"/>
    </source>
</evidence>
<proteinExistence type="predicted"/>
<dbReference type="GO" id="GO:0043226">
    <property type="term" value="C:organelle"/>
    <property type="evidence" value="ECO:0007669"/>
    <property type="project" value="UniProtKB-ARBA"/>
</dbReference>
<evidence type="ECO:0000256" key="3">
    <source>
        <dbReference type="ARBA" id="ARBA00022679"/>
    </source>
</evidence>
<evidence type="ECO:0000256" key="6">
    <source>
        <dbReference type="ARBA" id="ARBA00022771"/>
    </source>
</evidence>
<keyword evidence="4" id="KW-0479">Metal-binding</keyword>
<dbReference type="OMA" id="WNENMPR"/>
<dbReference type="GO" id="GO:0061630">
    <property type="term" value="F:ubiquitin protein ligase activity"/>
    <property type="evidence" value="ECO:0007669"/>
    <property type="project" value="UniProtKB-EC"/>
</dbReference>
<feature type="region of interest" description="Disordered" evidence="10">
    <location>
        <begin position="327"/>
        <end position="368"/>
    </location>
</feature>
<feature type="non-terminal residue" evidence="12">
    <location>
        <position position="1"/>
    </location>
</feature>
<keyword evidence="3" id="KW-0808">Transferase</keyword>
<dbReference type="InterPro" id="IPR018247">
    <property type="entry name" value="EF_Hand_1_Ca_BS"/>
</dbReference>
<feature type="compositionally biased region" description="Polar residues" evidence="10">
    <location>
        <begin position="356"/>
        <end position="368"/>
    </location>
</feature>
<dbReference type="InterPro" id="IPR011992">
    <property type="entry name" value="EF-hand-dom_pair"/>
</dbReference>
<dbReference type="PANTHER" id="PTHR22937:SF65">
    <property type="entry name" value="E3 UBIQUITIN-PROTEIN LIGASE ARK2C"/>
    <property type="match status" value="1"/>
</dbReference>
<evidence type="ECO:0000256" key="7">
    <source>
        <dbReference type="ARBA" id="ARBA00022786"/>
    </source>
</evidence>
<feature type="domain" description="EF-hand" evidence="11">
    <location>
        <begin position="611"/>
        <end position="636"/>
    </location>
</feature>
<evidence type="ECO:0000256" key="8">
    <source>
        <dbReference type="ARBA" id="ARBA00022833"/>
    </source>
</evidence>
<feature type="region of interest" description="Disordered" evidence="10">
    <location>
        <begin position="139"/>
        <end position="167"/>
    </location>
</feature>
<dbReference type="FunFam" id="1.10.238.10:FF:000178">
    <property type="entry name" value="Calmodulin-2 A"/>
    <property type="match status" value="1"/>
</dbReference>
<feature type="domain" description="EF-hand" evidence="11">
    <location>
        <begin position="717"/>
        <end position="751"/>
    </location>
</feature>
<feature type="region of interest" description="Disordered" evidence="10">
    <location>
        <begin position="228"/>
        <end position="269"/>
    </location>
</feature>
<dbReference type="SMART" id="SM00054">
    <property type="entry name" value="EFh"/>
    <property type="match status" value="3"/>
</dbReference>
<sequence length="751" mass="82100">YNTKPKKISASILENFEWKFETGQIGVITEPIMYPGSRPNLTTISNMQGSINLENTTNFNLGNTTTHGGGRMALGGFSSAERMPAQVAVGNFCPHPAPHTGSDAEHMPYCGNGVGDFVENTFGRANQFTDGGRRSCKRKTLEGISGHPSYDGPSHSSNRQRSSSSRFTVPARHDMGSVSSFSGPAVTLASARHLEEPVVPRFGLIGGPNIAPDYRSGALSVTGTIEGSQRAVRNRPNPTYHQEQNLSHSRQTGNSVWHMHPRSSPVEQPNMDPAAINASTILRDQGHFPTSSVLRRRSLVPNERNENMPTSGTHFSFNAIGRGMPSLHSEASSSGMTPGVPNHRYSVSGADRRTSNNDSSSWVPTTRNLSGVPYTDQMSANPILGSRATGPWYPPQNLHMQIPRSNSGAAQGSISSSRFGQGNHLARASGPISFTPMNMAINTETGLQGPRYFRSSGMEHRGDCNVRPLARSILDISFERFPALQNEDERHNDLMSEDVLLFDQSAFYGAVDLHDRHRDMRLDVDNMTYEELLALEERIGNVSTGLTEESVSKCLKLTTYSSNTKSSAPDETLQKCSICQPIVDTNTQILGQQSQDILKTKIGENVGDIPRHLDADGDGKISWVELKTTLNFMGEDVGDNELREIVKQLDSDGDGCIDLEEFIRLINTEERGAEEAEKELVAAFRMFEGREGGGGITLVGLHRMMCRLGLADVDNCLTLDHCTFIISQVDQDGDGVVNLEEFKSVMMATIH</sequence>
<dbReference type="InterPro" id="IPR002048">
    <property type="entry name" value="EF_hand_dom"/>
</dbReference>
<dbReference type="EC" id="2.3.2.27" evidence="2"/>
<protein>
    <recommendedName>
        <fullName evidence="2">RING-type E3 ubiquitin transferase</fullName>
        <ecNumber evidence="2">2.3.2.27</ecNumber>
    </recommendedName>
</protein>
<dbReference type="GO" id="GO:0005509">
    <property type="term" value="F:calcium ion binding"/>
    <property type="evidence" value="ECO:0007669"/>
    <property type="project" value="InterPro"/>
</dbReference>
<dbReference type="PROSITE" id="PS50222">
    <property type="entry name" value="EF_HAND_2"/>
    <property type="match status" value="3"/>
</dbReference>
<keyword evidence="13" id="KW-1185">Reference proteome</keyword>
<dbReference type="AlphaFoldDB" id="A0AA38FTZ8"/>
<name>A0AA38FTZ8_TAXCH</name>
<keyword evidence="6" id="KW-0863">Zinc-finger</keyword>
<organism evidence="12 13">
    <name type="scientific">Taxus chinensis</name>
    <name type="common">Chinese yew</name>
    <name type="synonym">Taxus wallichiana var. chinensis</name>
    <dbReference type="NCBI Taxonomy" id="29808"/>
    <lineage>
        <taxon>Eukaryota</taxon>
        <taxon>Viridiplantae</taxon>
        <taxon>Streptophyta</taxon>
        <taxon>Embryophyta</taxon>
        <taxon>Tracheophyta</taxon>
        <taxon>Spermatophyta</taxon>
        <taxon>Pinopsida</taxon>
        <taxon>Pinidae</taxon>
        <taxon>Conifers II</taxon>
        <taxon>Cupressales</taxon>
        <taxon>Taxaceae</taxon>
        <taxon>Taxus</taxon>
    </lineage>
</organism>
<dbReference type="PANTHER" id="PTHR22937">
    <property type="entry name" value="E3 UBIQUITIN-PROTEIN LIGASE RNF165"/>
    <property type="match status" value="1"/>
</dbReference>
<dbReference type="InterPro" id="IPR045191">
    <property type="entry name" value="MBR1/2-like"/>
</dbReference>
<dbReference type="SUPFAM" id="SSF47473">
    <property type="entry name" value="EF-hand"/>
    <property type="match status" value="1"/>
</dbReference>
<evidence type="ECO:0000256" key="4">
    <source>
        <dbReference type="ARBA" id="ARBA00022723"/>
    </source>
</evidence>
<dbReference type="PROSITE" id="PS00018">
    <property type="entry name" value="EF_HAND_1"/>
    <property type="match status" value="3"/>
</dbReference>
<keyword evidence="7" id="KW-0833">Ubl conjugation pathway</keyword>
<evidence type="ECO:0000313" key="13">
    <source>
        <dbReference type="Proteomes" id="UP000824469"/>
    </source>
</evidence>
<gene>
    <name evidence="12" type="ORF">KI387_037971</name>
</gene>
<accession>A0AA38FTZ8</accession>
<dbReference type="Pfam" id="PF13833">
    <property type="entry name" value="EF-hand_8"/>
    <property type="match status" value="1"/>
</dbReference>
<keyword evidence="9" id="KW-0106">Calcium</keyword>
<keyword evidence="5" id="KW-0677">Repeat</keyword>
<evidence type="ECO:0000256" key="1">
    <source>
        <dbReference type="ARBA" id="ARBA00000900"/>
    </source>
</evidence>
<dbReference type="Gene3D" id="1.10.238.10">
    <property type="entry name" value="EF-hand"/>
    <property type="match status" value="2"/>
</dbReference>
<evidence type="ECO:0000256" key="9">
    <source>
        <dbReference type="ARBA" id="ARBA00022837"/>
    </source>
</evidence>
<dbReference type="Pfam" id="PF13499">
    <property type="entry name" value="EF-hand_7"/>
    <property type="match status" value="1"/>
</dbReference>
<evidence type="ECO:0000259" key="11">
    <source>
        <dbReference type="PROSITE" id="PS50222"/>
    </source>
</evidence>
<evidence type="ECO:0000256" key="10">
    <source>
        <dbReference type="SAM" id="MobiDB-lite"/>
    </source>
</evidence>
<reference evidence="12 13" key="1">
    <citation type="journal article" date="2021" name="Nat. Plants">
        <title>The Taxus genome provides insights into paclitaxel biosynthesis.</title>
        <authorList>
            <person name="Xiong X."/>
            <person name="Gou J."/>
            <person name="Liao Q."/>
            <person name="Li Y."/>
            <person name="Zhou Q."/>
            <person name="Bi G."/>
            <person name="Li C."/>
            <person name="Du R."/>
            <person name="Wang X."/>
            <person name="Sun T."/>
            <person name="Guo L."/>
            <person name="Liang H."/>
            <person name="Lu P."/>
            <person name="Wu Y."/>
            <person name="Zhang Z."/>
            <person name="Ro D.K."/>
            <person name="Shang Y."/>
            <person name="Huang S."/>
            <person name="Yan J."/>
        </authorList>
    </citation>
    <scope>NUCLEOTIDE SEQUENCE [LARGE SCALE GENOMIC DNA]</scope>
    <source>
        <strain evidence="12">Ta-2019</strain>
    </source>
</reference>
<comment type="catalytic activity">
    <reaction evidence="1">
        <text>S-ubiquitinyl-[E2 ubiquitin-conjugating enzyme]-L-cysteine + [acceptor protein]-L-lysine = [E2 ubiquitin-conjugating enzyme]-L-cysteine + N(6)-ubiquitinyl-[acceptor protein]-L-lysine.</text>
        <dbReference type="EC" id="2.3.2.27"/>
    </reaction>
</comment>
<dbReference type="CDD" id="cd00051">
    <property type="entry name" value="EFh"/>
    <property type="match status" value="2"/>
</dbReference>
<feature type="compositionally biased region" description="Low complexity" evidence="10">
    <location>
        <begin position="154"/>
        <end position="166"/>
    </location>
</feature>
<feature type="domain" description="EF-hand" evidence="11">
    <location>
        <begin position="637"/>
        <end position="672"/>
    </location>
</feature>
<dbReference type="GO" id="GO:0008270">
    <property type="term" value="F:zinc ion binding"/>
    <property type="evidence" value="ECO:0007669"/>
    <property type="project" value="UniProtKB-KW"/>
</dbReference>
<evidence type="ECO:0000313" key="12">
    <source>
        <dbReference type="EMBL" id="KAH9310060.1"/>
    </source>
</evidence>